<dbReference type="AlphaFoldDB" id="A0A3N4H8V6"/>
<dbReference type="EMBL" id="ML119968">
    <property type="protein sequence ID" value="RPA71135.1"/>
    <property type="molecule type" value="Genomic_DNA"/>
</dbReference>
<evidence type="ECO:0000313" key="2">
    <source>
        <dbReference type="EMBL" id="RPA71135.1"/>
    </source>
</evidence>
<evidence type="ECO:0000313" key="3">
    <source>
        <dbReference type="Proteomes" id="UP000275078"/>
    </source>
</evidence>
<keyword evidence="1" id="KW-0732">Signal</keyword>
<name>A0A3N4H8V6_ASCIM</name>
<sequence>MKFIAPLAFGLLFVGGATAHATLSTGPPSDSAAREQLNADDIKKYASILDTGDSELHQTVQTRKSMAMMWKYGLWNYIHDPTFSDKVDETHLLLTKYRMADDGPFDLPSPANDRLVAAERCVEENGLLSRDGYCYSPDSKFPDWYIGLPLRSWEAQPTPSPHDVEVHSNVVKEYDVLAELVFTERATQALQAAACQIGYETGYQKGYDDAKKEFEQKASLGKEVKAAKGAKDSRSAQVKEVEELRGEAALRAKTFTA</sequence>
<protein>
    <submittedName>
        <fullName evidence="2">Uncharacterized protein</fullName>
    </submittedName>
</protein>
<accession>A0A3N4H8V6</accession>
<evidence type="ECO:0000256" key="1">
    <source>
        <dbReference type="SAM" id="SignalP"/>
    </source>
</evidence>
<dbReference type="Proteomes" id="UP000275078">
    <property type="component" value="Unassembled WGS sequence"/>
</dbReference>
<keyword evidence="3" id="KW-1185">Reference proteome</keyword>
<feature type="chain" id="PRO_5018143206" evidence="1">
    <location>
        <begin position="20"/>
        <end position="257"/>
    </location>
</feature>
<proteinExistence type="predicted"/>
<feature type="signal peptide" evidence="1">
    <location>
        <begin position="1"/>
        <end position="19"/>
    </location>
</feature>
<gene>
    <name evidence="2" type="ORF">BJ508DRAFT_420022</name>
</gene>
<reference evidence="2 3" key="1">
    <citation type="journal article" date="2018" name="Nat. Ecol. Evol.">
        <title>Pezizomycetes genomes reveal the molecular basis of ectomycorrhizal truffle lifestyle.</title>
        <authorList>
            <person name="Murat C."/>
            <person name="Payen T."/>
            <person name="Noel B."/>
            <person name="Kuo A."/>
            <person name="Morin E."/>
            <person name="Chen J."/>
            <person name="Kohler A."/>
            <person name="Krizsan K."/>
            <person name="Balestrini R."/>
            <person name="Da Silva C."/>
            <person name="Montanini B."/>
            <person name="Hainaut M."/>
            <person name="Levati E."/>
            <person name="Barry K.W."/>
            <person name="Belfiori B."/>
            <person name="Cichocki N."/>
            <person name="Clum A."/>
            <person name="Dockter R.B."/>
            <person name="Fauchery L."/>
            <person name="Guy J."/>
            <person name="Iotti M."/>
            <person name="Le Tacon F."/>
            <person name="Lindquist E.A."/>
            <person name="Lipzen A."/>
            <person name="Malagnac F."/>
            <person name="Mello A."/>
            <person name="Molinier V."/>
            <person name="Miyauchi S."/>
            <person name="Poulain J."/>
            <person name="Riccioni C."/>
            <person name="Rubini A."/>
            <person name="Sitrit Y."/>
            <person name="Splivallo R."/>
            <person name="Traeger S."/>
            <person name="Wang M."/>
            <person name="Zifcakova L."/>
            <person name="Wipf D."/>
            <person name="Zambonelli A."/>
            <person name="Paolocci F."/>
            <person name="Nowrousian M."/>
            <person name="Ottonello S."/>
            <person name="Baldrian P."/>
            <person name="Spatafora J.W."/>
            <person name="Henrissat B."/>
            <person name="Nagy L.G."/>
            <person name="Aury J.M."/>
            <person name="Wincker P."/>
            <person name="Grigoriev I.V."/>
            <person name="Bonfante P."/>
            <person name="Martin F.M."/>
        </authorList>
    </citation>
    <scope>NUCLEOTIDE SEQUENCE [LARGE SCALE GENOMIC DNA]</scope>
    <source>
        <strain evidence="2 3">RN42</strain>
    </source>
</reference>
<organism evidence="2 3">
    <name type="scientific">Ascobolus immersus RN42</name>
    <dbReference type="NCBI Taxonomy" id="1160509"/>
    <lineage>
        <taxon>Eukaryota</taxon>
        <taxon>Fungi</taxon>
        <taxon>Dikarya</taxon>
        <taxon>Ascomycota</taxon>
        <taxon>Pezizomycotina</taxon>
        <taxon>Pezizomycetes</taxon>
        <taxon>Pezizales</taxon>
        <taxon>Ascobolaceae</taxon>
        <taxon>Ascobolus</taxon>
    </lineage>
</organism>